<protein>
    <submittedName>
        <fullName evidence="2">Uncharacterized protein</fullName>
    </submittedName>
</protein>
<dbReference type="EMBL" id="GAIX01012700">
    <property type="protein sequence ID" value="JAA79860.1"/>
    <property type="molecule type" value="Transcribed_RNA"/>
</dbReference>
<keyword evidence="1" id="KW-0812">Transmembrane</keyword>
<reference evidence="2" key="1">
    <citation type="journal article" date="2013" name="BMC Genomics">
        <title>Unscrambling butterfly oogenesis.</title>
        <authorList>
            <person name="Carter J.M."/>
            <person name="Baker S.C."/>
            <person name="Pink R."/>
            <person name="Carter D.R."/>
            <person name="Collins A."/>
            <person name="Tomlin J."/>
            <person name="Gibbs M."/>
            <person name="Breuker C.J."/>
        </authorList>
    </citation>
    <scope>NUCLEOTIDE SEQUENCE</scope>
    <source>
        <tissue evidence="2">Ovary</tissue>
    </source>
</reference>
<name>S4P114_9NEOP</name>
<accession>S4P114</accession>
<feature type="transmembrane region" description="Helical" evidence="1">
    <location>
        <begin position="35"/>
        <end position="57"/>
    </location>
</feature>
<keyword evidence="1" id="KW-0472">Membrane</keyword>
<evidence type="ECO:0000256" key="1">
    <source>
        <dbReference type="SAM" id="Phobius"/>
    </source>
</evidence>
<organism evidence="2">
    <name type="scientific">Pararge aegeria</name>
    <name type="common">speckled wood butterfly</name>
    <dbReference type="NCBI Taxonomy" id="116150"/>
    <lineage>
        <taxon>Eukaryota</taxon>
        <taxon>Metazoa</taxon>
        <taxon>Ecdysozoa</taxon>
        <taxon>Arthropoda</taxon>
        <taxon>Hexapoda</taxon>
        <taxon>Insecta</taxon>
        <taxon>Pterygota</taxon>
        <taxon>Neoptera</taxon>
        <taxon>Endopterygota</taxon>
        <taxon>Lepidoptera</taxon>
        <taxon>Glossata</taxon>
        <taxon>Ditrysia</taxon>
        <taxon>Papilionoidea</taxon>
        <taxon>Nymphalidae</taxon>
        <taxon>Satyrinae</taxon>
        <taxon>Satyrini</taxon>
        <taxon>Parargina</taxon>
        <taxon>Pararge</taxon>
    </lineage>
</organism>
<reference evidence="2" key="2">
    <citation type="submission" date="2013-05" db="EMBL/GenBank/DDBJ databases">
        <authorList>
            <person name="Carter J.-M."/>
            <person name="Baker S.C."/>
            <person name="Pink R."/>
            <person name="Carter D.R.F."/>
            <person name="Collins A."/>
            <person name="Tomlin J."/>
            <person name="Gibbs M."/>
            <person name="Breuker C.J."/>
        </authorList>
    </citation>
    <scope>NUCLEOTIDE SEQUENCE</scope>
    <source>
        <tissue evidence="2">Ovary</tissue>
    </source>
</reference>
<dbReference type="AlphaFoldDB" id="S4P114"/>
<feature type="non-terminal residue" evidence="2">
    <location>
        <position position="1"/>
    </location>
</feature>
<keyword evidence="1" id="KW-1133">Transmembrane helix</keyword>
<sequence>TRQVNPEPFRSLYGTYPHTLYIWIVRCGNIGNAVIHSYSVCYSFSFCSLLGVFKLLIKSFKYELNITHYQIKFIFVYVVQSWYTFAKLTVCYTI</sequence>
<proteinExistence type="predicted"/>
<evidence type="ECO:0000313" key="2">
    <source>
        <dbReference type="EMBL" id="JAA79860.1"/>
    </source>
</evidence>